<feature type="signal peptide" evidence="1">
    <location>
        <begin position="1"/>
        <end position="24"/>
    </location>
</feature>
<dbReference type="SUPFAM" id="SSF53649">
    <property type="entry name" value="Alkaline phosphatase-like"/>
    <property type="match status" value="1"/>
</dbReference>
<keyword evidence="1" id="KW-0732">Signal</keyword>
<proteinExistence type="predicted"/>
<dbReference type="RefSeq" id="WP_136495916.1">
    <property type="nucleotide sequence ID" value="NZ_CP046052.1"/>
</dbReference>
<evidence type="ECO:0000313" key="3">
    <source>
        <dbReference type="Proteomes" id="UP000309061"/>
    </source>
</evidence>
<sequence length="593" mass="61352">MKNRLLASVTAAALASTSVGPALAGTTPSLAQNSPNYSSGLVRHVLLISIDGMHSLDFINCASGLPSVNNGQPYCPHLASLKATGVNYLDASTPRPSDSFPGLMAIVSGGSPRTVGAFYDVAYDRSLQPPAVTTGNGVQAGSCKPNQVPTGTTTEYEEGIDINQAYLNGVGPTGGDGGIASIDPNKLPRDPADNCQPVYPWNFVRTNTIFGVIKAAGGYTAWADKHPSYSSVAGPGNGGNLDDFYSPEINSIPVSLPGVTTASGLSCSPLPDQTAVGSSADYTVSFQNIQCYDQLKVNAILNQINRTTHDGSRHALYPNLFGMNFQSVSIGQKLIEKTLNPKVKGGYLDNAGTPTPALLSEIQFVDSAIGQMIGALKATNSLLNTMIVITAKHGQSPVDNPRFTEITTNGPVTTSPATILDTAGCLPASESPSSNGIGPTEDDVSLIWLNNSSAACSVPGAVALLESQSPASNNIAGIGQIFSGPALSQLFNAPGLPPYGDPRTPDIIVAPNVGVTYTGSSKKQAEHGGFAHDDTNVMLLLSNPLLRPGVVTTPVTTMQVAPTILKAVGLQPEDLQAVQIEGTQVLPGFSVTP</sequence>
<dbReference type="KEGG" id="mhey:H2LOC_007980"/>
<dbReference type="Pfam" id="PF01663">
    <property type="entry name" value="Phosphodiest"/>
    <property type="match status" value="2"/>
</dbReference>
<evidence type="ECO:0000313" key="2">
    <source>
        <dbReference type="EMBL" id="QGM45643.1"/>
    </source>
</evidence>
<name>A0A6B8KGP0_9HYPH</name>
<keyword evidence="3" id="KW-1185">Reference proteome</keyword>
<dbReference type="InterPro" id="IPR017850">
    <property type="entry name" value="Alkaline_phosphatase_core_sf"/>
</dbReference>
<evidence type="ECO:0000256" key="1">
    <source>
        <dbReference type="SAM" id="SignalP"/>
    </source>
</evidence>
<accession>A0A6B8KGP0</accession>
<reference evidence="2 3" key="1">
    <citation type="submission" date="2019-11" db="EMBL/GenBank/DDBJ databases">
        <title>The genome sequence of Methylocystis heyeri.</title>
        <authorList>
            <person name="Oshkin I.Y."/>
            <person name="Miroshnikov K."/>
            <person name="Dedysh S.N."/>
        </authorList>
    </citation>
    <scope>NUCLEOTIDE SEQUENCE [LARGE SCALE GENOMIC DNA]</scope>
    <source>
        <strain evidence="2 3">H2</strain>
    </source>
</reference>
<dbReference type="InterPro" id="IPR002591">
    <property type="entry name" value="Phosphodiest/P_Trfase"/>
</dbReference>
<gene>
    <name evidence="2" type="ORF">H2LOC_007980</name>
</gene>
<dbReference type="Proteomes" id="UP000309061">
    <property type="component" value="Chromosome"/>
</dbReference>
<dbReference type="OrthoDB" id="8355658at2"/>
<feature type="chain" id="PRO_5025442136" evidence="1">
    <location>
        <begin position="25"/>
        <end position="593"/>
    </location>
</feature>
<dbReference type="EMBL" id="CP046052">
    <property type="protein sequence ID" value="QGM45643.1"/>
    <property type="molecule type" value="Genomic_DNA"/>
</dbReference>
<dbReference type="AlphaFoldDB" id="A0A6B8KGP0"/>
<protein>
    <submittedName>
        <fullName evidence="2">Nucleotide pyrophosphatase</fullName>
    </submittedName>
</protein>
<organism evidence="2 3">
    <name type="scientific">Methylocystis heyeri</name>
    <dbReference type="NCBI Taxonomy" id="391905"/>
    <lineage>
        <taxon>Bacteria</taxon>
        <taxon>Pseudomonadati</taxon>
        <taxon>Pseudomonadota</taxon>
        <taxon>Alphaproteobacteria</taxon>
        <taxon>Hyphomicrobiales</taxon>
        <taxon>Methylocystaceae</taxon>
        <taxon>Methylocystis</taxon>
    </lineage>
</organism>
<dbReference type="Gene3D" id="3.40.720.10">
    <property type="entry name" value="Alkaline Phosphatase, subunit A"/>
    <property type="match status" value="1"/>
</dbReference>